<feature type="compositionally biased region" description="Polar residues" evidence="1">
    <location>
        <begin position="1"/>
        <end position="10"/>
    </location>
</feature>
<gene>
    <name evidence="2" type="ORF">AVDCRST_MAG69-416</name>
</gene>
<feature type="compositionally biased region" description="Polar residues" evidence="1">
    <location>
        <begin position="48"/>
        <end position="64"/>
    </location>
</feature>
<dbReference type="AlphaFoldDB" id="A0A6J4RQY2"/>
<accession>A0A6J4RQY2</accession>
<dbReference type="EMBL" id="CADCVP010000057">
    <property type="protein sequence ID" value="CAA9475665.1"/>
    <property type="molecule type" value="Genomic_DNA"/>
</dbReference>
<name>A0A6J4RQY2_9ACTN</name>
<evidence type="ECO:0000256" key="1">
    <source>
        <dbReference type="SAM" id="MobiDB-lite"/>
    </source>
</evidence>
<proteinExistence type="predicted"/>
<feature type="non-terminal residue" evidence="2">
    <location>
        <position position="116"/>
    </location>
</feature>
<reference evidence="2" key="1">
    <citation type="submission" date="2020-02" db="EMBL/GenBank/DDBJ databases">
        <authorList>
            <person name="Meier V. D."/>
        </authorList>
    </citation>
    <scope>NUCLEOTIDE SEQUENCE</scope>
    <source>
        <strain evidence="2">AVDCRST_MAG69</strain>
    </source>
</reference>
<feature type="non-terminal residue" evidence="2">
    <location>
        <position position="1"/>
    </location>
</feature>
<protein>
    <submittedName>
        <fullName evidence="2">Uncharacterized protein</fullName>
    </submittedName>
</protein>
<evidence type="ECO:0000313" key="2">
    <source>
        <dbReference type="EMBL" id="CAA9475665.1"/>
    </source>
</evidence>
<organism evidence="2">
    <name type="scientific">uncultured Solirubrobacteraceae bacterium</name>
    <dbReference type="NCBI Taxonomy" id="1162706"/>
    <lineage>
        <taxon>Bacteria</taxon>
        <taxon>Bacillati</taxon>
        <taxon>Actinomycetota</taxon>
        <taxon>Thermoleophilia</taxon>
        <taxon>Solirubrobacterales</taxon>
        <taxon>Solirubrobacteraceae</taxon>
        <taxon>environmental samples</taxon>
    </lineage>
</organism>
<feature type="region of interest" description="Disordered" evidence="1">
    <location>
        <begin position="1"/>
        <end position="97"/>
    </location>
</feature>
<sequence length="116" mass="12093">WRFSSSSTHDPTGWGPSRSPWPVLPASPSGASERTRGSPGRSGVRDGSPTTWPGSATRWTSPTPTACGRCRTRRPSPPGKPTTRTDRSRTASAASAIAVCSRPPASCCTSRISPGS</sequence>